<keyword evidence="2" id="KW-1185">Reference proteome</keyword>
<evidence type="ECO:0000313" key="1">
    <source>
        <dbReference type="EMBL" id="QOW01430.1"/>
    </source>
</evidence>
<evidence type="ECO:0000313" key="2">
    <source>
        <dbReference type="Proteomes" id="UP000593818"/>
    </source>
</evidence>
<dbReference type="AlphaFoldDB" id="A0A7M2XUH7"/>
<sequence>MSAIEASLNPGLELINVAAVSTLVDGIEYTYTSGDVYKDGKRSSSSVVWITPGFGVMGLSGNSRDVSDLPFGRGILDANAGDEYGAKVQNCVIGLSRGR</sequence>
<protein>
    <submittedName>
        <fullName evidence="1">Uncharacterized protein</fullName>
    </submittedName>
</protein>
<organism evidence="1 2">
    <name type="scientific">Rhodococcus pyridinivorans</name>
    <dbReference type="NCBI Taxonomy" id="103816"/>
    <lineage>
        <taxon>Bacteria</taxon>
        <taxon>Bacillati</taxon>
        <taxon>Actinomycetota</taxon>
        <taxon>Actinomycetes</taxon>
        <taxon>Mycobacteriales</taxon>
        <taxon>Nocardiaceae</taxon>
        <taxon>Rhodococcus</taxon>
    </lineage>
</organism>
<name>A0A7M2XUH7_9NOCA</name>
<dbReference type="RefSeq" id="WP_193903983.1">
    <property type="nucleotide sequence ID" value="NZ_CP063450.1"/>
</dbReference>
<dbReference type="EMBL" id="CP063450">
    <property type="protein sequence ID" value="QOW01430.1"/>
    <property type="molecule type" value="Genomic_DNA"/>
</dbReference>
<proteinExistence type="predicted"/>
<reference evidence="1 2" key="1">
    <citation type="submission" date="2020-10" db="EMBL/GenBank/DDBJ databases">
        <title>Whole genome sequence of oil-degrading bacteria Rhodococcus pyridinivorans strain 5Ap.</title>
        <authorList>
            <person name="Akhremchuk A.E."/>
            <person name="Valentovich L.N."/>
            <person name="Charniauskaya M.I."/>
            <person name="Bukliarevich H.A."/>
            <person name="Titok M.A."/>
        </authorList>
    </citation>
    <scope>NUCLEOTIDE SEQUENCE [LARGE SCALE GENOMIC DNA]</scope>
    <source>
        <strain evidence="1 2">5Ap</strain>
    </source>
</reference>
<accession>A0A7M2XUH7</accession>
<gene>
    <name evidence="1" type="ORF">INP59_14745</name>
</gene>
<dbReference type="Proteomes" id="UP000593818">
    <property type="component" value="Chromosome"/>
</dbReference>